<dbReference type="GO" id="GO:0005829">
    <property type="term" value="C:cytosol"/>
    <property type="evidence" value="ECO:0007669"/>
    <property type="project" value="TreeGrafter"/>
</dbReference>
<reference evidence="4" key="1">
    <citation type="submission" date="2018-12" db="EMBL/GenBank/DDBJ databases">
        <title>Novel natural products biosynthetic potential of the class Ktedonobacteria.</title>
        <authorList>
            <person name="Zheng Y."/>
            <person name="Saitou A."/>
            <person name="Wang C.M."/>
            <person name="Toyoda A."/>
            <person name="Minakuchi Y."/>
            <person name="Sekiguchi Y."/>
            <person name="Ueda K."/>
            <person name="Takano H."/>
            <person name="Sakai Y."/>
            <person name="Yokota A."/>
            <person name="Yabe S."/>
        </authorList>
    </citation>
    <scope>NUCLEOTIDE SEQUENCE</scope>
    <source>
        <strain evidence="4">A3-2</strain>
    </source>
</reference>
<feature type="region of interest" description="Disordered" evidence="2">
    <location>
        <begin position="162"/>
        <end position="193"/>
    </location>
</feature>
<dbReference type="EMBL" id="AP019377">
    <property type="protein sequence ID" value="BBH93256.1"/>
    <property type="molecule type" value="Genomic_DNA"/>
</dbReference>
<organism evidence="4">
    <name type="scientific">Thermogemmatispora argillosa</name>
    <dbReference type="NCBI Taxonomy" id="2045280"/>
    <lineage>
        <taxon>Bacteria</taxon>
        <taxon>Bacillati</taxon>
        <taxon>Chloroflexota</taxon>
        <taxon>Ktedonobacteria</taxon>
        <taxon>Thermogemmatisporales</taxon>
        <taxon>Thermogemmatisporaceae</taxon>
        <taxon>Thermogemmatispora</taxon>
    </lineage>
</organism>
<evidence type="ECO:0000256" key="2">
    <source>
        <dbReference type="SAM" id="MobiDB-lite"/>
    </source>
</evidence>
<dbReference type="PANTHER" id="PTHR46832">
    <property type="entry name" value="5'-METHYLTHIOADENOSINE/S-ADENOSYLHOMOCYSTEINE NUCLEOSIDASE"/>
    <property type="match status" value="1"/>
</dbReference>
<dbReference type="InterPro" id="IPR000845">
    <property type="entry name" value="Nucleoside_phosphorylase_d"/>
</dbReference>
<feature type="coiled-coil region" evidence="1">
    <location>
        <begin position="130"/>
        <end position="157"/>
    </location>
</feature>
<dbReference type="SUPFAM" id="SSF53167">
    <property type="entry name" value="Purine and uridine phosphorylases"/>
    <property type="match status" value="1"/>
</dbReference>
<gene>
    <name evidence="4" type="ORF">KTA_14550</name>
</gene>
<dbReference type="InterPro" id="IPR035994">
    <property type="entry name" value="Nucleoside_phosphorylase_sf"/>
</dbReference>
<evidence type="ECO:0000256" key="1">
    <source>
        <dbReference type="SAM" id="Coils"/>
    </source>
</evidence>
<protein>
    <recommendedName>
        <fullName evidence="3">Nucleoside phosphorylase domain-containing protein</fullName>
    </recommendedName>
</protein>
<feature type="compositionally biased region" description="Low complexity" evidence="2">
    <location>
        <begin position="162"/>
        <end position="177"/>
    </location>
</feature>
<sequence length="443" mass="49102">MSIKLFYLCSRSDEDQRLLDQIKNFIGPLRLAQLIEDWEPRQIRPGRPIRDELHRRLSEAQIILILLSPDLLVDPFYPELKKLALECHQREPERVHLVPVKLRECAYEHEPFAGLAIFPASGKSLHELPASQREKELKKLGIQIRALAQELAADRDERAKSAATPAAAAIPSQSSGSFGASQTVEVVRDGSTPSTPRCDVLLVTATDVEMRAVREVAVNEWKARFERQYGRIETYYFLGEIGGAATWLVRTQMGALGPGGATLAVSEAISKLRPKAVIMVGIAFGLRPDEQQLGDILVSQQLMSYEPQRVGVGAGGKMLVIPRGDRATASPRLLNRFQDLGLDWTEAKPHFGLLLSGEKLVDHPSLLKRLRDMAPEAIGGEMEGAGLYAVAMRENCEWIVVKAICDWGDGHKRENKAENQRRAAENAARFVLTVLGRGGLSHF</sequence>
<dbReference type="Pfam" id="PF01048">
    <property type="entry name" value="PNP_UDP_1"/>
    <property type="match status" value="1"/>
</dbReference>
<dbReference type="InterPro" id="IPR035897">
    <property type="entry name" value="Toll_tir_struct_dom_sf"/>
</dbReference>
<dbReference type="SUPFAM" id="SSF52200">
    <property type="entry name" value="Toll/Interleukin receptor TIR domain"/>
    <property type="match status" value="1"/>
</dbReference>
<accession>A0A455T0B9</accession>
<dbReference type="PANTHER" id="PTHR46832:SF1">
    <property type="entry name" value="5'-METHYLTHIOADENOSINE_S-ADENOSYLHOMOCYSTEINE NUCLEOSIDASE"/>
    <property type="match status" value="1"/>
</dbReference>
<dbReference type="GO" id="GO:0008930">
    <property type="term" value="F:methylthioadenosine nucleosidase activity"/>
    <property type="evidence" value="ECO:0007669"/>
    <property type="project" value="TreeGrafter"/>
</dbReference>
<dbReference type="CDD" id="cd09008">
    <property type="entry name" value="MTAN"/>
    <property type="match status" value="1"/>
</dbReference>
<dbReference type="GO" id="GO:0019284">
    <property type="term" value="P:L-methionine salvage from S-adenosylmethionine"/>
    <property type="evidence" value="ECO:0007669"/>
    <property type="project" value="TreeGrafter"/>
</dbReference>
<evidence type="ECO:0000313" key="4">
    <source>
        <dbReference type="EMBL" id="BBH93256.1"/>
    </source>
</evidence>
<dbReference type="Gene3D" id="3.40.50.10140">
    <property type="entry name" value="Toll/interleukin-1 receptor homology (TIR) domain"/>
    <property type="match status" value="1"/>
</dbReference>
<evidence type="ECO:0000259" key="3">
    <source>
        <dbReference type="Pfam" id="PF01048"/>
    </source>
</evidence>
<dbReference type="AlphaFoldDB" id="A0A455T0B9"/>
<name>A0A455T0B9_9CHLR</name>
<proteinExistence type="predicted"/>
<dbReference type="Gene3D" id="3.40.50.1580">
    <property type="entry name" value="Nucleoside phosphorylase domain"/>
    <property type="match status" value="1"/>
</dbReference>
<dbReference type="GO" id="GO:0009116">
    <property type="term" value="P:nucleoside metabolic process"/>
    <property type="evidence" value="ECO:0007669"/>
    <property type="project" value="InterPro"/>
</dbReference>
<keyword evidence="1" id="KW-0175">Coiled coil</keyword>
<feature type="domain" description="Nucleoside phosphorylase" evidence="3">
    <location>
        <begin position="200"/>
        <end position="435"/>
    </location>
</feature>
<dbReference type="GO" id="GO:0008782">
    <property type="term" value="F:adenosylhomocysteine nucleosidase activity"/>
    <property type="evidence" value="ECO:0007669"/>
    <property type="project" value="TreeGrafter"/>
</dbReference>